<protein>
    <submittedName>
        <fullName evidence="2">Uncharacterized protein</fullName>
    </submittedName>
</protein>
<dbReference type="EMBL" id="BOOP01000008">
    <property type="protein sequence ID" value="GII37327.1"/>
    <property type="molecule type" value="Genomic_DNA"/>
</dbReference>
<reference evidence="2 3" key="1">
    <citation type="submission" date="2021-01" db="EMBL/GenBank/DDBJ databases">
        <title>Whole genome shotgun sequence of Planotetraspora phitsanulokensis NBRC 104273.</title>
        <authorList>
            <person name="Komaki H."/>
            <person name="Tamura T."/>
        </authorList>
    </citation>
    <scope>NUCLEOTIDE SEQUENCE [LARGE SCALE GENOMIC DNA]</scope>
    <source>
        <strain evidence="2 3">NBRC 104273</strain>
    </source>
</reference>
<dbReference type="AlphaFoldDB" id="A0A8J3XDI2"/>
<gene>
    <name evidence="2" type="ORF">Pph01_23300</name>
</gene>
<name>A0A8J3XDI2_9ACTN</name>
<feature type="region of interest" description="Disordered" evidence="1">
    <location>
        <begin position="1"/>
        <end position="43"/>
    </location>
</feature>
<proteinExistence type="predicted"/>
<evidence type="ECO:0000313" key="3">
    <source>
        <dbReference type="Proteomes" id="UP000622547"/>
    </source>
</evidence>
<keyword evidence="3" id="KW-1185">Reference proteome</keyword>
<dbReference type="Proteomes" id="UP000622547">
    <property type="component" value="Unassembled WGS sequence"/>
</dbReference>
<evidence type="ECO:0000256" key="1">
    <source>
        <dbReference type="SAM" id="MobiDB-lite"/>
    </source>
</evidence>
<accession>A0A8J3XDI2</accession>
<comment type="caution">
    <text evidence="2">The sequence shown here is derived from an EMBL/GenBank/DDBJ whole genome shotgun (WGS) entry which is preliminary data.</text>
</comment>
<organism evidence="2 3">
    <name type="scientific">Planotetraspora phitsanulokensis</name>
    <dbReference type="NCBI Taxonomy" id="575192"/>
    <lineage>
        <taxon>Bacteria</taxon>
        <taxon>Bacillati</taxon>
        <taxon>Actinomycetota</taxon>
        <taxon>Actinomycetes</taxon>
        <taxon>Streptosporangiales</taxon>
        <taxon>Streptosporangiaceae</taxon>
        <taxon>Planotetraspora</taxon>
    </lineage>
</organism>
<sequence>MLMRAERGEPLLTEGEETQGGALGAVGENSEMPHRDSSPFRKPYPIGLPLAQILVDAGTPAFVGPRKSP</sequence>
<evidence type="ECO:0000313" key="2">
    <source>
        <dbReference type="EMBL" id="GII37327.1"/>
    </source>
</evidence>